<reference evidence="3 4" key="1">
    <citation type="submission" date="2016-04" db="EMBL/GenBank/DDBJ databases">
        <title>Multiple horizontal gene transfer events from other fungi enriched the ability of the initially mycotrophic fungus Trichoderma (Ascomycota) to feed on dead plant biomass.</title>
        <authorList>
            <person name="Atanasova L."/>
            <person name="Chenthamara K."/>
            <person name="Zhang J."/>
            <person name="Grujic M."/>
            <person name="Henrissat B."/>
            <person name="Kuo A."/>
            <person name="Aertz A."/>
            <person name="Salamov A."/>
            <person name="Lipzen A."/>
            <person name="Labutti K."/>
            <person name="Barry K."/>
            <person name="Miao Y."/>
            <person name="Rahimi M.J."/>
            <person name="Shen Q."/>
            <person name="Grigoriev I.V."/>
            <person name="Kubicek C.P."/>
            <person name="Druzhinina I.S."/>
        </authorList>
    </citation>
    <scope>NUCLEOTIDE SEQUENCE [LARGE SCALE GENOMIC DNA]</scope>
    <source>
        <strain evidence="3 4">NJAU 4742</strain>
    </source>
</reference>
<dbReference type="SMART" id="SM00286">
    <property type="entry name" value="PTI"/>
    <property type="match status" value="7"/>
</dbReference>
<feature type="chain" id="PRO_5013340962" description="GLEYA adhesin domain-containing protein" evidence="1">
    <location>
        <begin position="24"/>
        <end position="820"/>
    </location>
</feature>
<keyword evidence="4" id="KW-1185">Reference proteome</keyword>
<accession>A0A1T3CSV0</accession>
<evidence type="ECO:0000256" key="1">
    <source>
        <dbReference type="SAM" id="SignalP"/>
    </source>
</evidence>
<evidence type="ECO:0000259" key="2">
    <source>
        <dbReference type="Pfam" id="PF10528"/>
    </source>
</evidence>
<dbReference type="OrthoDB" id="4405280at2759"/>
<dbReference type="Pfam" id="PF10528">
    <property type="entry name" value="GLEYA"/>
    <property type="match status" value="1"/>
</dbReference>
<dbReference type="EMBL" id="LVVK01000007">
    <property type="protein sequence ID" value="OPB44171.1"/>
    <property type="molecule type" value="Genomic_DNA"/>
</dbReference>
<protein>
    <recommendedName>
        <fullName evidence="2">GLEYA adhesin domain-containing protein</fullName>
    </recommendedName>
</protein>
<organism evidence="3 4">
    <name type="scientific">Trichoderma guizhouense</name>
    <dbReference type="NCBI Taxonomy" id="1491466"/>
    <lineage>
        <taxon>Eukaryota</taxon>
        <taxon>Fungi</taxon>
        <taxon>Dikarya</taxon>
        <taxon>Ascomycota</taxon>
        <taxon>Pezizomycotina</taxon>
        <taxon>Sordariomycetes</taxon>
        <taxon>Hypocreomycetidae</taxon>
        <taxon>Hypocreales</taxon>
        <taxon>Hypocreaceae</taxon>
        <taxon>Trichoderma</taxon>
    </lineage>
</organism>
<keyword evidence="1" id="KW-0732">Signal</keyword>
<comment type="caution">
    <text evidence="3">The sequence shown here is derived from an EMBL/GenBank/DDBJ whole genome shotgun (WGS) entry which is preliminary data.</text>
</comment>
<dbReference type="InterPro" id="IPR018871">
    <property type="entry name" value="GLEYA_adhesin_domain"/>
</dbReference>
<feature type="domain" description="GLEYA adhesin" evidence="2">
    <location>
        <begin position="564"/>
        <end position="658"/>
    </location>
</feature>
<dbReference type="Gene3D" id="2.60.120.1560">
    <property type="match status" value="1"/>
</dbReference>
<sequence>MSRSFRRGLLAAAAVWAASAAAGSEWNQEHDNDNKWLASTVVVTSTVMVDLNDINEKCLRGEFVCGPTPPPTADPEHHCPECEKWHEDPKDPKGAWDPVDIYHGLWGGCSGDHHCPNTCSCSSNAICEHSSDAEGPECKSSTECSPGYMCNSYGYCQPQPGPRCHEKACVVDDGPECTTNKDCSHGEVCNHHGFCQKVVFPDCEKNWDCKHGQICTNRGICKTVDEPQCTCDSDCKDGQICNSQRVCQDVECPKCQWEKECHEGESCNDSFCKPKENKCKDKDDCEDDEVCDWEGKCRRGKQFRCRVDSECKWGQICDIHGSCQKRPVGHICSSDRDCKSDDFCNAFGYCENKPEERRFCAIDSDCNGLLNEVCRDHQCEQERVCTFNVDCDRGEICVPRTQRLTALVARANEARQVQDGVCVRPECNVNGDCNGLLNEVCRDHQCVEEECTIDRDCDDGTDRCIAGLCQQGSVCSPGLQWAYYKLARSPSDLTTLPGTIPFHDDDPVTDENWPLLQFQPRIALTAQTPTVTGLTQTLGIDETCPPEDAIVYGIDTGNSIDYSIIQHIGYFVPAQAGIYTFSANAPVPDQSLYVWFGDIARLTWINANADLIADGDWTVGTNIYLRVVAPADVGTYIPIRILFVNPQDCGEFELTVQDPLGNVIVSREEQTTDGEFVSNCPAANDILALDFAPLIDIGLGLDGLVANLTGNLTGGLTNLTGGLTGGLTNLTGGLGGINLTGDANLGGGGGINVTAGADLGGLGNLTGDVNVGGGGINVTTGAGLGGLGTNLTGGLLGGLTNLTGGLLTNLTGGLTGGGSS</sequence>
<feature type="signal peptide" evidence="1">
    <location>
        <begin position="1"/>
        <end position="23"/>
    </location>
</feature>
<proteinExistence type="predicted"/>
<dbReference type="AlphaFoldDB" id="A0A1T3CSV0"/>
<dbReference type="Proteomes" id="UP000191004">
    <property type="component" value="Unassembled WGS sequence"/>
</dbReference>
<name>A0A1T3CSV0_9HYPO</name>
<evidence type="ECO:0000313" key="4">
    <source>
        <dbReference type="Proteomes" id="UP000191004"/>
    </source>
</evidence>
<gene>
    <name evidence="3" type="ORF">A0O28_0024890</name>
</gene>
<evidence type="ECO:0000313" key="3">
    <source>
        <dbReference type="EMBL" id="OPB44171.1"/>
    </source>
</evidence>